<feature type="binding site" evidence="4">
    <location>
        <position position="66"/>
    </location>
    <ligand>
        <name>3-dehydroquinate</name>
        <dbReference type="ChEBI" id="CHEBI:32364"/>
    </ligand>
</feature>
<organism evidence="5 6">
    <name type="scientific">Candidatus Methanoperedens nitratireducens</name>
    <dbReference type="NCBI Taxonomy" id="1392998"/>
    <lineage>
        <taxon>Archaea</taxon>
        <taxon>Methanobacteriati</taxon>
        <taxon>Methanobacteriota</taxon>
        <taxon>Stenosarchaea group</taxon>
        <taxon>Methanomicrobia</taxon>
        <taxon>Methanosarcinales</taxon>
        <taxon>ANME-2 cluster</taxon>
        <taxon>Candidatus Methanoperedentaceae</taxon>
        <taxon>Candidatus Methanoperedens</taxon>
    </lineage>
</organism>
<keyword evidence="2 4" id="KW-0456">Lyase</keyword>
<feature type="active site" description="Proton donor/acceptor" evidence="4">
    <location>
        <position position="123"/>
    </location>
</feature>
<dbReference type="NCBIfam" id="TIGR01093">
    <property type="entry name" value="aroD"/>
    <property type="match status" value="1"/>
</dbReference>
<feature type="binding site" evidence="4">
    <location>
        <position position="207"/>
    </location>
    <ligand>
        <name>3-dehydroquinate</name>
        <dbReference type="ChEBI" id="CHEBI:32364"/>
    </ligand>
</feature>
<dbReference type="UniPathway" id="UPA00053">
    <property type="reaction ID" value="UER00086"/>
</dbReference>
<accession>A0A284VIG3</accession>
<dbReference type="Pfam" id="PF01487">
    <property type="entry name" value="DHquinase_I"/>
    <property type="match status" value="1"/>
</dbReference>
<evidence type="ECO:0000256" key="3">
    <source>
        <dbReference type="ARBA" id="ARBA00023270"/>
    </source>
</evidence>
<feature type="binding site" evidence="4">
    <location>
        <position position="16"/>
    </location>
    <ligand>
        <name>3-dehydroquinate</name>
        <dbReference type="ChEBI" id="CHEBI:32364"/>
    </ligand>
</feature>
<evidence type="ECO:0000256" key="1">
    <source>
        <dbReference type="ARBA" id="ARBA00001864"/>
    </source>
</evidence>
<dbReference type="EMBL" id="FZMP01000009">
    <property type="protein sequence ID" value="SNQ59066.1"/>
    <property type="molecule type" value="Genomic_DNA"/>
</dbReference>
<feature type="binding site" evidence="4">
    <location>
        <position position="211"/>
    </location>
    <ligand>
        <name>3-dehydroquinate</name>
        <dbReference type="ChEBI" id="CHEBI:32364"/>
    </ligand>
</feature>
<comment type="function">
    <text evidence="4">Involved in the third step of the chorismate pathway, which leads to the biosynthesis of aromatic amino acids. Catalyzes the cis-dehydration of 3-dehydroquinate (DHQ) and introduces the first double bond of the aromatic ring to yield 3-dehydroshikimate.</text>
</comment>
<reference evidence="6" key="1">
    <citation type="submission" date="2017-06" db="EMBL/GenBank/DDBJ databases">
        <authorList>
            <person name="Cremers G."/>
        </authorList>
    </citation>
    <scope>NUCLEOTIDE SEQUENCE [LARGE SCALE GENOMIC DNA]</scope>
</reference>
<dbReference type="OrthoDB" id="34329at2157"/>
<dbReference type="GO" id="GO:0009073">
    <property type="term" value="P:aromatic amino acid family biosynthetic process"/>
    <property type="evidence" value="ECO:0007669"/>
    <property type="project" value="UniProtKB-KW"/>
</dbReference>
<feature type="binding site" evidence="4">
    <location>
        <begin position="37"/>
        <end position="39"/>
    </location>
    <ligand>
        <name>3-dehydroquinate</name>
        <dbReference type="ChEBI" id="CHEBI:32364"/>
    </ligand>
</feature>
<dbReference type="RefSeq" id="WP_096203470.1">
    <property type="nucleotide sequence ID" value="NZ_FZMP01000009.1"/>
</dbReference>
<keyword evidence="4" id="KW-0028">Amino-acid biosynthesis</keyword>
<dbReference type="Proteomes" id="UP000218615">
    <property type="component" value="Unassembled WGS sequence"/>
</dbReference>
<dbReference type="AlphaFoldDB" id="A0A284VIG3"/>
<dbReference type="InterPro" id="IPR001381">
    <property type="entry name" value="DHquinase_I"/>
</dbReference>
<dbReference type="InterPro" id="IPR013785">
    <property type="entry name" value="Aldolase_TIM"/>
</dbReference>
<dbReference type="Gene3D" id="3.20.20.70">
    <property type="entry name" value="Aldolase class I"/>
    <property type="match status" value="1"/>
</dbReference>
<protein>
    <recommendedName>
        <fullName evidence="4">3-dehydroquinate dehydratase</fullName>
        <shortName evidence="4">3-dehydroquinase</shortName>
        <ecNumber evidence="4">4.2.1.10</ecNumber>
    </recommendedName>
    <alternativeName>
        <fullName evidence="4">Type I DHQase</fullName>
    </alternativeName>
    <alternativeName>
        <fullName evidence="4">Type I dehydroquinase</fullName>
        <shortName evidence="4">DHQ1</shortName>
    </alternativeName>
</protein>
<comment type="pathway">
    <text evidence="4">Metabolic intermediate biosynthesis; chorismate biosynthesis; chorismate from D-erythrose 4-phosphate and phosphoenolpyruvate: step 3/7.</text>
</comment>
<dbReference type="GO" id="GO:0003855">
    <property type="term" value="F:3-dehydroquinate dehydratase activity"/>
    <property type="evidence" value="ECO:0007669"/>
    <property type="project" value="UniProtKB-UniRule"/>
</dbReference>
<gene>
    <name evidence="4 5" type="primary">aroD</name>
    <name evidence="5" type="ORF">MNV_1060004</name>
</gene>
<keyword evidence="6" id="KW-1185">Reference proteome</keyword>
<dbReference type="FunFam" id="3.20.20.70:FF:000047">
    <property type="entry name" value="3-dehydroquinate dehydratase"/>
    <property type="match status" value="1"/>
</dbReference>
<name>A0A284VIG3_9EURY</name>
<comment type="catalytic activity">
    <reaction evidence="1 4">
        <text>3-dehydroquinate = 3-dehydroshikimate + H2O</text>
        <dbReference type="Rhea" id="RHEA:21096"/>
        <dbReference type="ChEBI" id="CHEBI:15377"/>
        <dbReference type="ChEBI" id="CHEBI:16630"/>
        <dbReference type="ChEBI" id="CHEBI:32364"/>
        <dbReference type="EC" id="4.2.1.10"/>
    </reaction>
</comment>
<feature type="active site" description="Schiff-base intermediate with substrate" evidence="4">
    <location>
        <position position="150"/>
    </location>
</feature>
<dbReference type="CDD" id="cd00502">
    <property type="entry name" value="DHQase_I"/>
    <property type="match status" value="1"/>
</dbReference>
<evidence type="ECO:0000313" key="6">
    <source>
        <dbReference type="Proteomes" id="UP000218615"/>
    </source>
</evidence>
<comment type="similarity">
    <text evidence="4">Belongs to the type-I 3-dehydroquinase family.</text>
</comment>
<dbReference type="SUPFAM" id="SSF51569">
    <property type="entry name" value="Aldolase"/>
    <property type="match status" value="1"/>
</dbReference>
<proteinExistence type="inferred from homology"/>
<dbReference type="InterPro" id="IPR050146">
    <property type="entry name" value="Type-I_3-dehydroquinase"/>
</dbReference>
<dbReference type="HAMAP" id="MF_00214">
    <property type="entry name" value="AroD"/>
    <property type="match status" value="1"/>
</dbReference>
<dbReference type="GO" id="GO:0008652">
    <property type="term" value="P:amino acid biosynthetic process"/>
    <property type="evidence" value="ECO:0007669"/>
    <property type="project" value="UniProtKB-KW"/>
</dbReference>
<dbReference type="GO" id="GO:0009423">
    <property type="term" value="P:chorismate biosynthetic process"/>
    <property type="evidence" value="ECO:0007669"/>
    <property type="project" value="UniProtKB-UniRule"/>
</dbReference>
<sequence length="224" mass="24141">MVRIGSLALDRSIVASLGKNPVNSAAGAKKLGADILELRIDLLDSDARQALLDVKKTGMPVIITNRMREEGGAWAGSEDERIRTLVSLLPLADAVDIELCAEKREHVVEKARSAGKAVIISTHDFKKTPETRVMTGMLKESFEAGADIAKLAVMPDSLEDVLRLLEVTLHAKGAVCTIAMGDTGRHSRIIAPVYGSVMTYGYVENATAPGQLRVDELRAILKLL</sequence>
<dbReference type="GO" id="GO:0046279">
    <property type="term" value="P:3,4-dihydroxybenzoate biosynthetic process"/>
    <property type="evidence" value="ECO:0007669"/>
    <property type="project" value="UniProtKB-ARBA"/>
</dbReference>
<comment type="subunit">
    <text evidence="4">Homodimer.</text>
</comment>
<keyword evidence="4" id="KW-0057">Aromatic amino acid biosynthesis</keyword>
<evidence type="ECO:0000256" key="4">
    <source>
        <dbReference type="HAMAP-Rule" id="MF_00214"/>
    </source>
</evidence>
<evidence type="ECO:0000313" key="5">
    <source>
        <dbReference type="EMBL" id="SNQ59066.1"/>
    </source>
</evidence>
<keyword evidence="3 4" id="KW-0704">Schiff base</keyword>
<dbReference type="PANTHER" id="PTHR43699:SF1">
    <property type="entry name" value="3-DEHYDROQUINATE DEHYDRATASE"/>
    <property type="match status" value="1"/>
</dbReference>
<dbReference type="PANTHER" id="PTHR43699">
    <property type="entry name" value="3-DEHYDROQUINATE DEHYDRATASE"/>
    <property type="match status" value="1"/>
</dbReference>
<feature type="binding site" evidence="4">
    <location>
        <position position="188"/>
    </location>
    <ligand>
        <name>3-dehydroquinate</name>
        <dbReference type="ChEBI" id="CHEBI:32364"/>
    </ligand>
</feature>
<evidence type="ECO:0000256" key="2">
    <source>
        <dbReference type="ARBA" id="ARBA00023239"/>
    </source>
</evidence>
<dbReference type="EC" id="4.2.1.10" evidence="4"/>